<reference evidence="1" key="1">
    <citation type="submission" date="2014-09" db="EMBL/GenBank/DDBJ databases">
        <authorList>
            <person name="Magalhaes I.L.F."/>
            <person name="Oliveira U."/>
            <person name="Santos F.R."/>
            <person name="Vidigal T.H.D.A."/>
            <person name="Brescovit A.D."/>
            <person name="Santos A.J."/>
        </authorList>
    </citation>
    <scope>NUCLEOTIDE SEQUENCE</scope>
    <source>
        <tissue evidence="1">Shoot tissue taken approximately 20 cm above the soil surface</tissue>
    </source>
</reference>
<dbReference type="AlphaFoldDB" id="A0A0A9AW71"/>
<proteinExistence type="predicted"/>
<reference evidence="1" key="2">
    <citation type="journal article" date="2015" name="Data Brief">
        <title>Shoot transcriptome of the giant reed, Arundo donax.</title>
        <authorList>
            <person name="Barrero R.A."/>
            <person name="Guerrero F.D."/>
            <person name="Moolhuijzen P."/>
            <person name="Goolsby J.A."/>
            <person name="Tidwell J."/>
            <person name="Bellgard S.E."/>
            <person name="Bellgard M.I."/>
        </authorList>
    </citation>
    <scope>NUCLEOTIDE SEQUENCE</scope>
    <source>
        <tissue evidence="1">Shoot tissue taken approximately 20 cm above the soil surface</tissue>
    </source>
</reference>
<evidence type="ECO:0000313" key="1">
    <source>
        <dbReference type="EMBL" id="JAD53125.1"/>
    </source>
</evidence>
<accession>A0A0A9AW71</accession>
<sequence>MANILSAKVHDLHTKNSG</sequence>
<protein>
    <submittedName>
        <fullName evidence="1">Uncharacterized protein</fullName>
    </submittedName>
</protein>
<name>A0A0A9AW71_ARUDO</name>
<dbReference type="EMBL" id="GBRH01244770">
    <property type="protein sequence ID" value="JAD53125.1"/>
    <property type="molecule type" value="Transcribed_RNA"/>
</dbReference>
<organism evidence="1">
    <name type="scientific">Arundo donax</name>
    <name type="common">Giant reed</name>
    <name type="synonym">Donax arundinaceus</name>
    <dbReference type="NCBI Taxonomy" id="35708"/>
    <lineage>
        <taxon>Eukaryota</taxon>
        <taxon>Viridiplantae</taxon>
        <taxon>Streptophyta</taxon>
        <taxon>Embryophyta</taxon>
        <taxon>Tracheophyta</taxon>
        <taxon>Spermatophyta</taxon>
        <taxon>Magnoliopsida</taxon>
        <taxon>Liliopsida</taxon>
        <taxon>Poales</taxon>
        <taxon>Poaceae</taxon>
        <taxon>PACMAD clade</taxon>
        <taxon>Arundinoideae</taxon>
        <taxon>Arundineae</taxon>
        <taxon>Arundo</taxon>
    </lineage>
</organism>